<dbReference type="EMBL" id="CP111015">
    <property type="protein sequence ID" value="WAR02541.1"/>
    <property type="molecule type" value="Genomic_DNA"/>
</dbReference>
<evidence type="ECO:0000256" key="5">
    <source>
        <dbReference type="ARBA" id="ARBA00022927"/>
    </source>
</evidence>
<protein>
    <submittedName>
        <fullName evidence="11">VP37B-like protein</fullName>
    </submittedName>
</protein>
<dbReference type="EMBL" id="CP111015">
    <property type="protein sequence ID" value="WAR02597.1"/>
    <property type="molecule type" value="Genomic_DNA"/>
</dbReference>
<evidence type="ECO:0000259" key="9">
    <source>
        <dbReference type="PROSITE" id="PS51314"/>
    </source>
</evidence>
<keyword evidence="4" id="KW-0967">Endosome</keyword>
<dbReference type="Pfam" id="PF07200">
    <property type="entry name" value="Mod_r"/>
    <property type="match status" value="1"/>
</dbReference>
<evidence type="ECO:0000256" key="2">
    <source>
        <dbReference type="ARBA" id="ARBA00007617"/>
    </source>
</evidence>
<dbReference type="PROSITE" id="PS51314">
    <property type="entry name" value="VPS37_C"/>
    <property type="match status" value="1"/>
</dbReference>
<evidence type="ECO:0000256" key="3">
    <source>
        <dbReference type="ARBA" id="ARBA00022448"/>
    </source>
</evidence>
<dbReference type="Proteomes" id="UP001164746">
    <property type="component" value="Chromosome 4"/>
</dbReference>
<feature type="region of interest" description="Disordered" evidence="8">
    <location>
        <begin position="172"/>
        <end position="229"/>
    </location>
</feature>
<dbReference type="Gene3D" id="1.10.287.660">
    <property type="entry name" value="Helix hairpin bin"/>
    <property type="match status" value="1"/>
</dbReference>
<feature type="region of interest" description="Disordered" evidence="8">
    <location>
        <begin position="1"/>
        <end position="22"/>
    </location>
</feature>
<evidence type="ECO:0000256" key="7">
    <source>
        <dbReference type="PROSITE-ProRule" id="PRU00646"/>
    </source>
</evidence>
<reference evidence="11" key="1">
    <citation type="submission" date="2022-11" db="EMBL/GenBank/DDBJ databases">
        <title>Centuries of genome instability and evolution in soft-shell clam transmissible cancer (bioRxiv).</title>
        <authorList>
            <person name="Hart S.F.M."/>
            <person name="Yonemitsu M.A."/>
            <person name="Giersch R.M."/>
            <person name="Beal B.F."/>
            <person name="Arriagada G."/>
            <person name="Davis B.W."/>
            <person name="Ostrander E.A."/>
            <person name="Goff S.P."/>
            <person name="Metzger M.J."/>
        </authorList>
    </citation>
    <scope>NUCLEOTIDE SEQUENCE</scope>
    <source>
        <strain evidence="11">MELC-2E11</strain>
        <tissue evidence="11">Siphon/mantle</tissue>
    </source>
</reference>
<dbReference type="InterPro" id="IPR029012">
    <property type="entry name" value="Helix_hairpin_bin_sf"/>
</dbReference>
<feature type="compositionally biased region" description="Polar residues" evidence="8">
    <location>
        <begin position="174"/>
        <end position="192"/>
    </location>
</feature>
<organism evidence="11 12">
    <name type="scientific">Mya arenaria</name>
    <name type="common">Soft-shell clam</name>
    <dbReference type="NCBI Taxonomy" id="6604"/>
    <lineage>
        <taxon>Eukaryota</taxon>
        <taxon>Metazoa</taxon>
        <taxon>Spiralia</taxon>
        <taxon>Lophotrochozoa</taxon>
        <taxon>Mollusca</taxon>
        <taxon>Bivalvia</taxon>
        <taxon>Autobranchia</taxon>
        <taxon>Heteroconchia</taxon>
        <taxon>Euheterodonta</taxon>
        <taxon>Imparidentia</taxon>
        <taxon>Neoheterodontei</taxon>
        <taxon>Myida</taxon>
        <taxon>Myoidea</taxon>
        <taxon>Myidae</taxon>
        <taxon>Mya</taxon>
    </lineage>
</organism>
<evidence type="ECO:0000313" key="11">
    <source>
        <dbReference type="EMBL" id="WAR02597.1"/>
    </source>
</evidence>
<evidence type="ECO:0000256" key="4">
    <source>
        <dbReference type="ARBA" id="ARBA00022753"/>
    </source>
</evidence>
<name>A0ABY7E0T8_MYAAR</name>
<dbReference type="PANTHER" id="PTHR13678:SF27">
    <property type="entry name" value="LD45836P"/>
    <property type="match status" value="1"/>
</dbReference>
<keyword evidence="12" id="KW-1185">Reference proteome</keyword>
<comment type="subcellular location">
    <subcellularLocation>
        <location evidence="1">Late endosome membrane</location>
        <topology evidence="1">Peripheral membrane protein</topology>
    </subcellularLocation>
</comment>
<keyword evidence="5 7" id="KW-0653">Protein transport</keyword>
<keyword evidence="3 7" id="KW-0813">Transport</keyword>
<gene>
    <name evidence="10" type="ORF">MAR_009099</name>
    <name evidence="11" type="ORF">MAR_009155</name>
</gene>
<dbReference type="InterPro" id="IPR009851">
    <property type="entry name" value="Mod_r"/>
</dbReference>
<dbReference type="PANTHER" id="PTHR13678">
    <property type="entry name" value="VACUOLAR PROTEIN SORTING-ASSOCIATED PROTEIN 37"/>
    <property type="match status" value="1"/>
</dbReference>
<evidence type="ECO:0000313" key="12">
    <source>
        <dbReference type="Proteomes" id="UP001164746"/>
    </source>
</evidence>
<dbReference type="SUPFAM" id="SSF140111">
    <property type="entry name" value="Endosomal sorting complex assembly domain"/>
    <property type="match status" value="1"/>
</dbReference>
<evidence type="ECO:0000313" key="10">
    <source>
        <dbReference type="EMBL" id="WAR02541.1"/>
    </source>
</evidence>
<evidence type="ECO:0000256" key="8">
    <source>
        <dbReference type="SAM" id="MobiDB-lite"/>
    </source>
</evidence>
<sequence>MYRDFQRTDSNTSGGCEAPRYVPDDTEASALLQYLSREELDDYISHPEKIDAIVKDLHQVKKIQKDRDTIVAKNKSLAEYNMSLQRPFADRKTEVGRLYEEVNKSKTGRQTHETMLAIFQTQAASSDDQSEAIADEFCGDNMTLETFLSQYVEKRTEAYIKRAKLEKVTDLLRQGSSTTNSTAPYPSTNYSPKPQPASPGYGTVNYGSAPYPSYGNVGGSMPMPSSPYR</sequence>
<dbReference type="InterPro" id="IPR037202">
    <property type="entry name" value="ESCRT_assembly_dom"/>
</dbReference>
<evidence type="ECO:0000256" key="6">
    <source>
        <dbReference type="ARBA" id="ARBA00025010"/>
    </source>
</evidence>
<feature type="domain" description="VPS37 C-terminal" evidence="9">
    <location>
        <begin position="92"/>
        <end position="182"/>
    </location>
</feature>
<evidence type="ECO:0000256" key="1">
    <source>
        <dbReference type="ARBA" id="ARBA00004633"/>
    </source>
</evidence>
<proteinExistence type="inferred from homology"/>
<accession>A0ABY7E0T8</accession>
<comment type="similarity">
    <text evidence="2">Belongs to the VPS37 family.</text>
</comment>
<comment type="function">
    <text evidence="6">Component of the ESCRT-I complex, a regulator of vesicular trafficking process. Required for the sorting of endocytic ubiquitinated cargos into multivesicular bodies. May be involved in cell growth and differentiation.</text>
</comment>